<evidence type="ECO:0000256" key="2">
    <source>
        <dbReference type="SAM" id="MobiDB-lite"/>
    </source>
</evidence>
<feature type="non-terminal residue" evidence="3">
    <location>
        <position position="1"/>
    </location>
</feature>
<feature type="compositionally biased region" description="Low complexity" evidence="2">
    <location>
        <begin position="433"/>
        <end position="446"/>
    </location>
</feature>
<feature type="coiled-coil region" evidence="1">
    <location>
        <begin position="340"/>
        <end position="367"/>
    </location>
</feature>
<keyword evidence="1" id="KW-0175">Coiled coil</keyword>
<feature type="region of interest" description="Disordered" evidence="2">
    <location>
        <begin position="164"/>
        <end position="265"/>
    </location>
</feature>
<dbReference type="EMBL" id="CAKASE010000043">
    <property type="protein sequence ID" value="CAG9557978.1"/>
    <property type="molecule type" value="Genomic_DNA"/>
</dbReference>
<comment type="caution">
    <text evidence="3">The sequence shown here is derived from an EMBL/GenBank/DDBJ whole genome shotgun (WGS) entry which is preliminary data.</text>
</comment>
<keyword evidence="4" id="KW-1185">Reference proteome</keyword>
<dbReference type="AlphaFoldDB" id="A0A8J2MVL7"/>
<feature type="compositionally biased region" description="Basic and acidic residues" evidence="2">
    <location>
        <begin position="250"/>
        <end position="264"/>
    </location>
</feature>
<feature type="compositionally biased region" description="Low complexity" evidence="2">
    <location>
        <begin position="235"/>
        <end position="245"/>
    </location>
</feature>
<reference evidence="3" key="1">
    <citation type="submission" date="2021-09" db="EMBL/GenBank/DDBJ databases">
        <authorList>
            <person name="Martin H S."/>
        </authorList>
    </citation>
    <scope>NUCLEOTIDE SEQUENCE</scope>
</reference>
<organism evidence="3 4">
    <name type="scientific">Danaus chrysippus</name>
    <name type="common">African queen</name>
    <dbReference type="NCBI Taxonomy" id="151541"/>
    <lineage>
        <taxon>Eukaryota</taxon>
        <taxon>Metazoa</taxon>
        <taxon>Ecdysozoa</taxon>
        <taxon>Arthropoda</taxon>
        <taxon>Hexapoda</taxon>
        <taxon>Insecta</taxon>
        <taxon>Pterygota</taxon>
        <taxon>Neoptera</taxon>
        <taxon>Endopterygota</taxon>
        <taxon>Lepidoptera</taxon>
        <taxon>Glossata</taxon>
        <taxon>Ditrysia</taxon>
        <taxon>Papilionoidea</taxon>
        <taxon>Nymphalidae</taxon>
        <taxon>Danainae</taxon>
        <taxon>Danaini</taxon>
        <taxon>Danaina</taxon>
        <taxon>Danaus</taxon>
        <taxon>Anosia</taxon>
    </lineage>
</organism>
<sequence length="588" mass="63413">MAGRRDGGGSERGLDLRSGARVSSRVLCGGAGVPFSVHRSSCPLSAEKGTAGRDPPLCRVDLIRIRHNPALQLLCIRGLRGRGNKEWVRARAKYGGAGASLRCAGFLLLYFLITGPTGTQDTLGGTTTPQLLCSRGLRGCGSLEKEACVAVGARVGAVGTGHGMDNGQRLAGDMDKTTTVVSSDEEEQTTKNRRVHTTSGSEMEAEETRSAFFTGGTTASFKPFRKRPLRRESEGSSSGGSAKSSLVKRGRGEDGDSDRARDEETAAMAARRVEAAISSVKTLPASSLAKEMERALGVIVEVATNSRNLKGGWVRALKTSAALLGEAKDVLLQRTSGKEAEILQARLEEEKRKNALLQQELGMLRDGQARLRADLDNLSSPRATRTDREEGEFRVSLMREIGAMMDAKLQGIEGRLMPERRLRPPLASDKTQAPPTRTPAPATTSSEARRPGAADNGTKAKKAKVKDTTTRPLPLPPPSREETWTEVTKKKKKGKKAQETRRTQTRQQPNTGRKQSRPKGQAREASRRPPPKTKLKTPRIIAHNKQTATAGEPRVNDAERRTYVEARSNGHTSHRTSATTKGLGLGGL</sequence>
<dbReference type="Proteomes" id="UP000789524">
    <property type="component" value="Unassembled WGS sequence"/>
</dbReference>
<protein>
    <submittedName>
        <fullName evidence="3">(African queen) hypothetical protein</fullName>
    </submittedName>
</protein>
<evidence type="ECO:0000313" key="3">
    <source>
        <dbReference type="EMBL" id="CAG9557978.1"/>
    </source>
</evidence>
<name>A0A8J2MVL7_9NEOP</name>
<evidence type="ECO:0000313" key="4">
    <source>
        <dbReference type="Proteomes" id="UP000789524"/>
    </source>
</evidence>
<feature type="region of interest" description="Disordered" evidence="2">
    <location>
        <begin position="424"/>
        <end position="588"/>
    </location>
</feature>
<feature type="compositionally biased region" description="Polar residues" evidence="2">
    <location>
        <begin position="569"/>
        <end position="580"/>
    </location>
</feature>
<feature type="compositionally biased region" description="Basic and acidic residues" evidence="2">
    <location>
        <begin position="554"/>
        <end position="564"/>
    </location>
</feature>
<proteinExistence type="predicted"/>
<accession>A0A8J2MVL7</accession>
<gene>
    <name evidence="3" type="ORF">DCHRY22_LOCUS227</name>
</gene>
<evidence type="ECO:0000256" key="1">
    <source>
        <dbReference type="SAM" id="Coils"/>
    </source>
</evidence>